<dbReference type="OrthoDB" id="8613708at2"/>
<proteinExistence type="predicted"/>
<evidence type="ECO:0000313" key="4">
    <source>
        <dbReference type="Proteomes" id="UP000231293"/>
    </source>
</evidence>
<evidence type="ECO:0000313" key="1">
    <source>
        <dbReference type="EMBL" id="PIT15196.1"/>
    </source>
</evidence>
<evidence type="ECO:0000313" key="3">
    <source>
        <dbReference type="Proteomes" id="UP000230463"/>
    </source>
</evidence>
<name>A0A2N9WTZ8_9NEIS</name>
<dbReference type="AlphaFoldDB" id="A0A2N9WTZ8"/>
<protein>
    <submittedName>
        <fullName evidence="1">Uncharacterized protein</fullName>
    </submittedName>
</protein>
<sequence length="97" mass="11401">MLNIINFIENEIKLSKGINKELYLKLDLLKKIALYMSQNKIEGKVDKIITLINMNTGYSEYRLINDCESDNKKLWIEYTYGNDKVRLNPGDILIKMK</sequence>
<reference evidence="3 4" key="1">
    <citation type="journal article" date="2017" name="MBio">
        <title>Type VI secretion-mediated competition in the bee gut microbiome.</title>
        <authorList>
            <person name="Steele M.I."/>
            <person name="Kwong W.K."/>
            <person name="Powell J.E."/>
            <person name="Whiteley M."/>
            <person name="Moran N.A."/>
        </authorList>
    </citation>
    <scope>NUCLEOTIDE SEQUENCE [LARGE SCALE GENOMIC DNA]</scope>
    <source>
        <strain evidence="1 4">App2-2</strain>
        <strain evidence="2 3">HK3</strain>
    </source>
</reference>
<organism evidence="1 4">
    <name type="scientific">Snodgrassella alvi</name>
    <dbReference type="NCBI Taxonomy" id="1196083"/>
    <lineage>
        <taxon>Bacteria</taxon>
        <taxon>Pseudomonadati</taxon>
        <taxon>Pseudomonadota</taxon>
        <taxon>Betaproteobacteria</taxon>
        <taxon>Neisseriales</taxon>
        <taxon>Neisseriaceae</taxon>
        <taxon>Snodgrassella</taxon>
    </lineage>
</organism>
<accession>A0A2N9WTZ8</accession>
<evidence type="ECO:0000313" key="2">
    <source>
        <dbReference type="EMBL" id="PIT59253.1"/>
    </source>
</evidence>
<dbReference type="EMBL" id="MEIU01000061">
    <property type="protein sequence ID" value="PIT59253.1"/>
    <property type="molecule type" value="Genomic_DNA"/>
</dbReference>
<dbReference type="Proteomes" id="UP000231293">
    <property type="component" value="Unassembled WGS sequence"/>
</dbReference>
<dbReference type="Proteomes" id="UP000230463">
    <property type="component" value="Unassembled WGS sequence"/>
</dbReference>
<gene>
    <name evidence="1" type="ORF">BGI32_05880</name>
    <name evidence="2" type="ORF">BHC57_09280</name>
</gene>
<dbReference type="EMBL" id="MDVB01000063">
    <property type="protein sequence ID" value="PIT15196.1"/>
    <property type="molecule type" value="Genomic_DNA"/>
</dbReference>
<dbReference type="RefSeq" id="WP_100090922.1">
    <property type="nucleotide sequence ID" value="NZ_MDUZ01000085.1"/>
</dbReference>
<comment type="caution">
    <text evidence="1">The sequence shown here is derived from an EMBL/GenBank/DDBJ whole genome shotgun (WGS) entry which is preliminary data.</text>
</comment>